<name>A0A1H3TE24_9MICO</name>
<dbReference type="Proteomes" id="UP000198891">
    <property type="component" value="Unassembled WGS sequence"/>
</dbReference>
<dbReference type="PANTHER" id="PTHR30055:SF234">
    <property type="entry name" value="HTH-TYPE TRANSCRIPTIONAL REGULATOR BETI"/>
    <property type="match status" value="1"/>
</dbReference>
<dbReference type="STRING" id="381665.SAMN05216554_4087"/>
<protein>
    <submittedName>
        <fullName evidence="6">Transcriptional regulator, TetR family</fullName>
    </submittedName>
</protein>
<evidence type="ECO:0000256" key="4">
    <source>
        <dbReference type="PROSITE-ProRule" id="PRU00335"/>
    </source>
</evidence>
<evidence type="ECO:0000313" key="7">
    <source>
        <dbReference type="Proteomes" id="UP000198891"/>
    </source>
</evidence>
<accession>A0A1H3TE24</accession>
<dbReference type="GO" id="GO:0003700">
    <property type="term" value="F:DNA-binding transcription factor activity"/>
    <property type="evidence" value="ECO:0007669"/>
    <property type="project" value="TreeGrafter"/>
</dbReference>
<dbReference type="InterPro" id="IPR001647">
    <property type="entry name" value="HTH_TetR"/>
</dbReference>
<proteinExistence type="predicted"/>
<dbReference type="RefSeq" id="WP_175494409.1">
    <property type="nucleotide sequence ID" value="NZ_FNPZ01000005.1"/>
</dbReference>
<keyword evidence="1" id="KW-0805">Transcription regulation</keyword>
<dbReference type="InterPro" id="IPR041490">
    <property type="entry name" value="KstR2_TetR_C"/>
</dbReference>
<dbReference type="Gene3D" id="1.10.10.60">
    <property type="entry name" value="Homeodomain-like"/>
    <property type="match status" value="1"/>
</dbReference>
<dbReference type="Gene3D" id="1.10.357.10">
    <property type="entry name" value="Tetracycline Repressor, domain 2"/>
    <property type="match status" value="1"/>
</dbReference>
<dbReference type="PRINTS" id="PR00455">
    <property type="entry name" value="HTHTETR"/>
</dbReference>
<evidence type="ECO:0000313" key="6">
    <source>
        <dbReference type="EMBL" id="SDZ48081.1"/>
    </source>
</evidence>
<organism evidence="6 7">
    <name type="scientific">Herbiconiux ginsengi</name>
    <dbReference type="NCBI Taxonomy" id="381665"/>
    <lineage>
        <taxon>Bacteria</taxon>
        <taxon>Bacillati</taxon>
        <taxon>Actinomycetota</taxon>
        <taxon>Actinomycetes</taxon>
        <taxon>Micrococcales</taxon>
        <taxon>Microbacteriaceae</taxon>
        <taxon>Herbiconiux</taxon>
    </lineage>
</organism>
<dbReference type="GO" id="GO:0000976">
    <property type="term" value="F:transcription cis-regulatory region binding"/>
    <property type="evidence" value="ECO:0007669"/>
    <property type="project" value="TreeGrafter"/>
</dbReference>
<gene>
    <name evidence="6" type="ORF">SAMN05216554_4087</name>
</gene>
<evidence type="ECO:0000256" key="3">
    <source>
        <dbReference type="ARBA" id="ARBA00023163"/>
    </source>
</evidence>
<keyword evidence="3" id="KW-0804">Transcription</keyword>
<sequence>MPKIMAGNLADHRQLVRGSLLDALDELLDEREYDRITLTDVAARAGVARNTIYNYAPDKASLLLAAVRRSTDQIEQQVEALAQACHLSAAERLTNVIAFLLTSFTKGTHRVFVLQAQVGSLEVKDQAIAVDSINAVQSHITLVLEQGVRTGEFRASSSASLELAFISGVMAAAVRQMALDPARTAQAVSEATAFILRAVQT</sequence>
<dbReference type="InterPro" id="IPR009057">
    <property type="entry name" value="Homeodomain-like_sf"/>
</dbReference>
<reference evidence="6 7" key="1">
    <citation type="submission" date="2016-10" db="EMBL/GenBank/DDBJ databases">
        <authorList>
            <person name="de Groot N.N."/>
        </authorList>
    </citation>
    <scope>NUCLEOTIDE SEQUENCE [LARGE SCALE GENOMIC DNA]</scope>
    <source>
        <strain evidence="6 7">CGMCC 4.3491</strain>
    </source>
</reference>
<evidence type="ECO:0000256" key="2">
    <source>
        <dbReference type="ARBA" id="ARBA00023125"/>
    </source>
</evidence>
<keyword evidence="7" id="KW-1185">Reference proteome</keyword>
<dbReference type="Pfam" id="PF00440">
    <property type="entry name" value="TetR_N"/>
    <property type="match status" value="1"/>
</dbReference>
<keyword evidence="2 4" id="KW-0238">DNA-binding</keyword>
<dbReference type="AlphaFoldDB" id="A0A1H3TE24"/>
<feature type="DNA-binding region" description="H-T-H motif" evidence="4">
    <location>
        <begin position="37"/>
        <end position="56"/>
    </location>
</feature>
<dbReference type="SUPFAM" id="SSF48498">
    <property type="entry name" value="Tetracyclin repressor-like, C-terminal domain"/>
    <property type="match status" value="1"/>
</dbReference>
<evidence type="ECO:0000256" key="1">
    <source>
        <dbReference type="ARBA" id="ARBA00023015"/>
    </source>
</evidence>
<dbReference type="EMBL" id="FNPZ01000005">
    <property type="protein sequence ID" value="SDZ48081.1"/>
    <property type="molecule type" value="Genomic_DNA"/>
</dbReference>
<dbReference type="PROSITE" id="PS50977">
    <property type="entry name" value="HTH_TETR_2"/>
    <property type="match status" value="1"/>
</dbReference>
<dbReference type="SUPFAM" id="SSF46689">
    <property type="entry name" value="Homeodomain-like"/>
    <property type="match status" value="1"/>
</dbReference>
<dbReference type="PANTHER" id="PTHR30055">
    <property type="entry name" value="HTH-TYPE TRANSCRIPTIONAL REGULATOR RUTR"/>
    <property type="match status" value="1"/>
</dbReference>
<dbReference type="InterPro" id="IPR050109">
    <property type="entry name" value="HTH-type_TetR-like_transc_reg"/>
</dbReference>
<evidence type="ECO:0000259" key="5">
    <source>
        <dbReference type="PROSITE" id="PS50977"/>
    </source>
</evidence>
<feature type="domain" description="HTH tetR-type" evidence="5">
    <location>
        <begin position="14"/>
        <end position="74"/>
    </location>
</feature>
<dbReference type="InterPro" id="IPR036271">
    <property type="entry name" value="Tet_transcr_reg_TetR-rel_C_sf"/>
</dbReference>
<dbReference type="Pfam" id="PF17932">
    <property type="entry name" value="TetR_C_24"/>
    <property type="match status" value="1"/>
</dbReference>